<sequence length="178" mass="19830">MQYHQSSKTMNDLLFATAFAKELEAEAPATIKCLERIPAELSKWKPHPKSMELGYLALLVAEIPLWITHIIKDSEIDFATFAHQQATTPEELVAHFKSNVAGAKEALLGVKDGTLDEIFYLKANGETLFSSPKHEQVESTINHLVHHRGQLTVYMRLNDIAVPSIYGPSADDKNFAGQ</sequence>
<dbReference type="Gene3D" id="1.20.120.450">
    <property type="entry name" value="dinb family like domain"/>
    <property type="match status" value="1"/>
</dbReference>
<evidence type="ECO:0008006" key="5">
    <source>
        <dbReference type="Google" id="ProtNLM"/>
    </source>
</evidence>
<dbReference type="EMBL" id="BAABFT010000002">
    <property type="protein sequence ID" value="GAA4313322.1"/>
    <property type="molecule type" value="Genomic_DNA"/>
</dbReference>
<dbReference type="InterPro" id="IPR007837">
    <property type="entry name" value="DinB"/>
</dbReference>
<dbReference type="InterPro" id="IPR034660">
    <property type="entry name" value="DinB/YfiT-like"/>
</dbReference>
<gene>
    <name evidence="3" type="ORF">GCM10023149_09040</name>
</gene>
<keyword evidence="2" id="KW-0479">Metal-binding</keyword>
<organism evidence="3 4">
    <name type="scientific">Mucilaginibacter gynuensis</name>
    <dbReference type="NCBI Taxonomy" id="1302236"/>
    <lineage>
        <taxon>Bacteria</taxon>
        <taxon>Pseudomonadati</taxon>
        <taxon>Bacteroidota</taxon>
        <taxon>Sphingobacteriia</taxon>
        <taxon>Sphingobacteriales</taxon>
        <taxon>Sphingobacteriaceae</taxon>
        <taxon>Mucilaginibacter</taxon>
    </lineage>
</organism>
<evidence type="ECO:0000313" key="3">
    <source>
        <dbReference type="EMBL" id="GAA4313322.1"/>
    </source>
</evidence>
<evidence type="ECO:0000256" key="2">
    <source>
        <dbReference type="ARBA" id="ARBA00022723"/>
    </source>
</evidence>
<keyword evidence="4" id="KW-1185">Reference proteome</keyword>
<proteinExistence type="inferred from homology"/>
<comment type="similarity">
    <text evidence="1">Belongs to the DinB family.</text>
</comment>
<dbReference type="SUPFAM" id="SSF109854">
    <property type="entry name" value="DinB/YfiT-like putative metalloenzymes"/>
    <property type="match status" value="1"/>
</dbReference>
<dbReference type="Pfam" id="PF05163">
    <property type="entry name" value="DinB"/>
    <property type="match status" value="1"/>
</dbReference>
<name>A0ABP8FXZ7_9SPHI</name>
<comment type="caution">
    <text evidence="3">The sequence shown here is derived from an EMBL/GenBank/DDBJ whole genome shotgun (WGS) entry which is preliminary data.</text>
</comment>
<evidence type="ECO:0000313" key="4">
    <source>
        <dbReference type="Proteomes" id="UP001500582"/>
    </source>
</evidence>
<accession>A0ABP8FXZ7</accession>
<protein>
    <recommendedName>
        <fullName evidence="5">Damage-inducible protein DinB</fullName>
    </recommendedName>
</protein>
<reference evidence="4" key="1">
    <citation type="journal article" date="2019" name="Int. J. Syst. Evol. Microbiol.">
        <title>The Global Catalogue of Microorganisms (GCM) 10K type strain sequencing project: providing services to taxonomists for standard genome sequencing and annotation.</title>
        <authorList>
            <consortium name="The Broad Institute Genomics Platform"/>
            <consortium name="The Broad Institute Genome Sequencing Center for Infectious Disease"/>
            <person name="Wu L."/>
            <person name="Ma J."/>
        </authorList>
    </citation>
    <scope>NUCLEOTIDE SEQUENCE [LARGE SCALE GENOMIC DNA]</scope>
    <source>
        <strain evidence="4">JCM 17705</strain>
    </source>
</reference>
<dbReference type="Proteomes" id="UP001500582">
    <property type="component" value="Unassembled WGS sequence"/>
</dbReference>
<evidence type="ECO:0000256" key="1">
    <source>
        <dbReference type="ARBA" id="ARBA00008635"/>
    </source>
</evidence>